<dbReference type="PANTHER" id="PTHR34700">
    <property type="entry name" value="POTASSIUM BINDING PROTEIN KBP"/>
    <property type="match status" value="1"/>
</dbReference>
<sequence>MGDRRPSDRRTPDDRMRDGRGRDGRVKDSRGRDGRAADGRAGDGRVGDSRAGDGRVADRGMRPGRPVSRTPVRIRPRRTAGDILIGIGALCVLALLIAGVPFALLRLAGPPISPELLSLDLLSSQVGMSTVIAILVLLVWLAWLQLVVCVIVEVYAGVRRVGMPARVPLSGGTQALANRLVSAALLLFTASAVVFPMVKANSGPPPSPSAIASALAAPVAEEDRDRPSLSPVKKAKKVYVVQPPHGRHHESLWEIADKCLGDGRRYGEIYRLNQHKEQPDGSKLQIADLIRPGWVLDMPDDAVNVHIVPSEQPRSATLDRHPGKPAELDGKTDYLTPGDARGGTTAQAEDATRVAGASGPASDSPSAASDGVRQAPGDADRTLNYQDYVVEYTEQRPTVDAGALAVQDNTGGDGANPGAEHHRHLSELQRVDREPAVQNAETAQTSQDERAGRVGQNDQTDQTESGGARLEPLDYLAGASLAAAGLLVVLGRRRREQMWHRAFGHRIARPREEAAEAETALRLGADAPGSRMLDVGLRVLGRELAAQGRTPPTIYAAHLSAASLDLWIHPPQQDAPEPWTAHDGGQVWRLAALDGRMLDERTAADAAAPYPGLVSIGTDGRGRVLVDLEAAQGLIGIHGPQTTAALAALAVELATNRWSDRMRLTLVGFGEELSAIAPERIRCVSSIGEALPEFEKRAVDILPDQVLTGRVHSRAADPAWPPHYLLSAVAPTEEEAARLAILARTGTRSATGYLIAGNLPHATWTWEITADGLTRIDALGFEVDAQLLPKRDYSALVELFKTARRLDGEPMPVVAAPDTPISIRAPEIEVRILGPIELEGVGPLEEGRLPLAQELVVYLSTHPGGVHPVVLGGVLWPRGVHADVRDSAIARVADWLSADGRGRPHLSTDESGRLKLGPEVRTDWSLFQELVRRSHSDAPARTNLLERALSLVRGPLMASRPKDRYAWLASDDLEYNVIAEVADAAHRLFEIRLAADQPVAAVAAVRAGLLLAADDEALWRDLLRGTYATGDAARLRAVADALHRRAASHPYGGGMSPETESLIDELLPSWRVTPFPSTSAAPPAREDAG</sequence>
<keyword evidence="5" id="KW-1185">Reference proteome</keyword>
<accession>A0A1G7W4H0</accession>
<feature type="transmembrane region" description="Helical" evidence="2">
    <location>
        <begin position="128"/>
        <end position="155"/>
    </location>
</feature>
<evidence type="ECO:0000313" key="5">
    <source>
        <dbReference type="Proteomes" id="UP000198923"/>
    </source>
</evidence>
<organism evidence="4 5">
    <name type="scientific">Sinosporangium album</name>
    <dbReference type="NCBI Taxonomy" id="504805"/>
    <lineage>
        <taxon>Bacteria</taxon>
        <taxon>Bacillati</taxon>
        <taxon>Actinomycetota</taxon>
        <taxon>Actinomycetes</taxon>
        <taxon>Streptosporangiales</taxon>
        <taxon>Streptosporangiaceae</taxon>
        <taxon>Sinosporangium</taxon>
    </lineage>
</organism>
<dbReference type="STRING" id="504805.SAMN05421505_106193"/>
<evidence type="ECO:0000256" key="2">
    <source>
        <dbReference type="SAM" id="Phobius"/>
    </source>
</evidence>
<feature type="compositionally biased region" description="Polar residues" evidence="1">
    <location>
        <begin position="456"/>
        <end position="465"/>
    </location>
</feature>
<dbReference type="Gene3D" id="1.25.40.10">
    <property type="entry name" value="Tetratricopeptide repeat domain"/>
    <property type="match status" value="1"/>
</dbReference>
<feature type="region of interest" description="Disordered" evidence="1">
    <location>
        <begin position="309"/>
        <end position="383"/>
    </location>
</feature>
<evidence type="ECO:0000256" key="1">
    <source>
        <dbReference type="SAM" id="MobiDB-lite"/>
    </source>
</evidence>
<dbReference type="EMBL" id="FNCN01000006">
    <property type="protein sequence ID" value="SDG66808.1"/>
    <property type="molecule type" value="Genomic_DNA"/>
</dbReference>
<evidence type="ECO:0000259" key="3">
    <source>
        <dbReference type="SMART" id="SM01043"/>
    </source>
</evidence>
<dbReference type="InterPro" id="IPR011990">
    <property type="entry name" value="TPR-like_helical_dom_sf"/>
</dbReference>
<dbReference type="InterPro" id="IPR036779">
    <property type="entry name" value="LysM_dom_sf"/>
</dbReference>
<feature type="transmembrane region" description="Helical" evidence="2">
    <location>
        <begin position="83"/>
        <end position="108"/>
    </location>
</feature>
<feature type="compositionally biased region" description="Low complexity" evidence="1">
    <location>
        <begin position="355"/>
        <end position="371"/>
    </location>
</feature>
<feature type="transmembrane region" description="Helical" evidence="2">
    <location>
        <begin position="176"/>
        <end position="198"/>
    </location>
</feature>
<dbReference type="Gene3D" id="3.10.350.10">
    <property type="entry name" value="LysM domain"/>
    <property type="match status" value="1"/>
</dbReference>
<dbReference type="InterPro" id="IPR052196">
    <property type="entry name" value="Bact_Kbp"/>
</dbReference>
<protein>
    <recommendedName>
        <fullName evidence="3">Bacterial transcriptional activator domain-containing protein</fullName>
    </recommendedName>
</protein>
<feature type="compositionally biased region" description="Basic and acidic residues" evidence="1">
    <location>
        <begin position="1"/>
        <end position="61"/>
    </location>
</feature>
<dbReference type="SMART" id="SM01043">
    <property type="entry name" value="BTAD"/>
    <property type="match status" value="1"/>
</dbReference>
<keyword evidence="2" id="KW-0472">Membrane</keyword>
<dbReference type="AlphaFoldDB" id="A0A1G7W4H0"/>
<keyword evidence="2" id="KW-0812">Transmembrane</keyword>
<name>A0A1G7W4H0_9ACTN</name>
<feature type="region of interest" description="Disordered" evidence="1">
    <location>
        <begin position="429"/>
        <end position="468"/>
    </location>
</feature>
<reference evidence="4 5" key="1">
    <citation type="submission" date="2016-10" db="EMBL/GenBank/DDBJ databases">
        <authorList>
            <person name="de Groot N.N."/>
        </authorList>
    </citation>
    <scope>NUCLEOTIDE SEQUENCE [LARGE SCALE GENOMIC DNA]</scope>
    <source>
        <strain evidence="4 5">CPCC 201354</strain>
    </source>
</reference>
<proteinExistence type="predicted"/>
<dbReference type="PANTHER" id="PTHR34700:SF4">
    <property type="entry name" value="PHAGE-LIKE ELEMENT PBSX PROTEIN XKDP"/>
    <property type="match status" value="1"/>
</dbReference>
<evidence type="ECO:0000313" key="4">
    <source>
        <dbReference type="EMBL" id="SDG66808.1"/>
    </source>
</evidence>
<feature type="region of interest" description="Disordered" evidence="1">
    <location>
        <begin position="1"/>
        <end position="70"/>
    </location>
</feature>
<feature type="domain" description="Bacterial transcriptional activator" evidence="3">
    <location>
        <begin position="922"/>
        <end position="1067"/>
    </location>
</feature>
<gene>
    <name evidence="4" type="ORF">SAMN05421505_106193</name>
</gene>
<dbReference type="InterPro" id="IPR005158">
    <property type="entry name" value="BTAD"/>
</dbReference>
<dbReference type="Proteomes" id="UP000198923">
    <property type="component" value="Unassembled WGS sequence"/>
</dbReference>
<feature type="compositionally biased region" description="Basic and acidic residues" evidence="1">
    <location>
        <begin position="317"/>
        <end position="332"/>
    </location>
</feature>
<keyword evidence="2" id="KW-1133">Transmembrane helix</keyword>